<dbReference type="InterPro" id="IPR001870">
    <property type="entry name" value="B30.2/SPRY"/>
</dbReference>
<dbReference type="PROSITE" id="PS50188">
    <property type="entry name" value="B302_SPRY"/>
    <property type="match status" value="2"/>
</dbReference>
<dbReference type="SUPFAM" id="SSF56204">
    <property type="entry name" value="Hect, E3 ligase catalytic domain"/>
    <property type="match status" value="1"/>
</dbReference>
<feature type="domain" description="B30.2/SPRY" evidence="4">
    <location>
        <begin position="2625"/>
        <end position="2819"/>
    </location>
</feature>
<dbReference type="InterPro" id="IPR043136">
    <property type="entry name" value="B30.2/SPRY_sf"/>
</dbReference>
<dbReference type="Gene3D" id="3.90.1750.10">
    <property type="entry name" value="Hect, E3 ligase catalytic domains"/>
    <property type="match status" value="1"/>
</dbReference>
<dbReference type="Gene3D" id="3.30.2410.10">
    <property type="entry name" value="Hect, E3 ligase catalytic domain"/>
    <property type="match status" value="1"/>
</dbReference>
<dbReference type="Gene3D" id="3.30.2160.10">
    <property type="entry name" value="Hect, E3 ligase catalytic domain"/>
    <property type="match status" value="1"/>
</dbReference>
<keyword evidence="6" id="KW-0436">Ligase</keyword>
<evidence type="ECO:0000259" key="4">
    <source>
        <dbReference type="PROSITE" id="PS50188"/>
    </source>
</evidence>
<dbReference type="VEuPathDB" id="TriTrypDB:TvY486_1008260"/>
<feature type="region of interest" description="Disordered" evidence="3">
    <location>
        <begin position="1985"/>
        <end position="2010"/>
    </location>
</feature>
<dbReference type="InterPro" id="IPR000569">
    <property type="entry name" value="HECT_dom"/>
</dbReference>
<dbReference type="InterPro" id="IPR003877">
    <property type="entry name" value="SPRY_dom"/>
</dbReference>
<feature type="domain" description="HECT" evidence="5">
    <location>
        <begin position="3241"/>
        <end position="3583"/>
    </location>
</feature>
<protein>
    <submittedName>
        <fullName evidence="6">Putative ubiquitin-protein ligase</fullName>
    </submittedName>
</protein>
<dbReference type="SMART" id="SM00449">
    <property type="entry name" value="SPRY"/>
    <property type="match status" value="3"/>
</dbReference>
<dbReference type="CDD" id="cd12885">
    <property type="entry name" value="SPRY_RanBP_like"/>
    <property type="match status" value="1"/>
</dbReference>
<dbReference type="EMBL" id="HE573026">
    <property type="protein sequence ID" value="CCC51780.1"/>
    <property type="molecule type" value="Genomic_DNA"/>
</dbReference>
<dbReference type="GO" id="GO:0016874">
    <property type="term" value="F:ligase activity"/>
    <property type="evidence" value="ECO:0007669"/>
    <property type="project" value="UniProtKB-KW"/>
</dbReference>
<dbReference type="PANTHER" id="PTHR46654">
    <property type="entry name" value="E3 UBIQUITIN-PROTEIN LIGASE HECTD3"/>
    <property type="match status" value="1"/>
</dbReference>
<gene>
    <name evidence="6" type="ORF">TVY486_1008260</name>
</gene>
<feature type="domain" description="B30.2/SPRY" evidence="4">
    <location>
        <begin position="2855"/>
        <end position="3047"/>
    </location>
</feature>
<dbReference type="PANTHER" id="PTHR46654:SF1">
    <property type="entry name" value="E3 UBIQUITIN-PROTEIN LIGASE HECTD3"/>
    <property type="match status" value="1"/>
</dbReference>
<evidence type="ECO:0000313" key="6">
    <source>
        <dbReference type="EMBL" id="CCC51780.1"/>
    </source>
</evidence>
<dbReference type="GO" id="GO:0004842">
    <property type="term" value="F:ubiquitin-protein transferase activity"/>
    <property type="evidence" value="ECO:0007669"/>
    <property type="project" value="InterPro"/>
</dbReference>
<organism evidence="6">
    <name type="scientific">Trypanosoma vivax (strain Y486)</name>
    <dbReference type="NCBI Taxonomy" id="1055687"/>
    <lineage>
        <taxon>Eukaryota</taxon>
        <taxon>Discoba</taxon>
        <taxon>Euglenozoa</taxon>
        <taxon>Kinetoplastea</taxon>
        <taxon>Metakinetoplastina</taxon>
        <taxon>Trypanosomatida</taxon>
        <taxon>Trypanosomatidae</taxon>
        <taxon>Trypanosoma</taxon>
        <taxon>Duttonella</taxon>
    </lineage>
</organism>
<dbReference type="SMART" id="SM00119">
    <property type="entry name" value="HECTc"/>
    <property type="match status" value="1"/>
</dbReference>
<dbReference type="InterPro" id="IPR042469">
    <property type="entry name" value="HECTD3"/>
</dbReference>
<evidence type="ECO:0000256" key="1">
    <source>
        <dbReference type="ARBA" id="ARBA00022786"/>
    </source>
</evidence>
<dbReference type="GO" id="GO:0005737">
    <property type="term" value="C:cytoplasm"/>
    <property type="evidence" value="ECO:0007669"/>
    <property type="project" value="TreeGrafter"/>
</dbReference>
<dbReference type="CDD" id="cd11709">
    <property type="entry name" value="SPRY"/>
    <property type="match status" value="1"/>
</dbReference>
<dbReference type="InterPro" id="IPR013320">
    <property type="entry name" value="ConA-like_dom_sf"/>
</dbReference>
<dbReference type="SUPFAM" id="SSF49899">
    <property type="entry name" value="Concanavalin A-like lectins/glucanases"/>
    <property type="match status" value="5"/>
</dbReference>
<dbReference type="Pfam" id="PF00622">
    <property type="entry name" value="SPRY"/>
    <property type="match status" value="3"/>
</dbReference>
<dbReference type="InterPro" id="IPR044736">
    <property type="entry name" value="Gid1/RanBPM/SPLA_SPRY"/>
</dbReference>
<evidence type="ECO:0000256" key="3">
    <source>
        <dbReference type="SAM" id="MobiDB-lite"/>
    </source>
</evidence>
<evidence type="ECO:0000256" key="2">
    <source>
        <dbReference type="PROSITE-ProRule" id="PRU00104"/>
    </source>
</evidence>
<reference evidence="6" key="1">
    <citation type="journal article" date="2012" name="Proc. Natl. Acad. Sci. U.S.A.">
        <title>Antigenic diversity is generated by distinct evolutionary mechanisms in African trypanosome species.</title>
        <authorList>
            <person name="Jackson A.P."/>
            <person name="Berry A."/>
            <person name="Aslett M."/>
            <person name="Allison H.C."/>
            <person name="Burton P."/>
            <person name="Vavrova-Anderson J."/>
            <person name="Brown R."/>
            <person name="Browne H."/>
            <person name="Corton N."/>
            <person name="Hauser H."/>
            <person name="Gamble J."/>
            <person name="Gilderthorp R."/>
            <person name="Marcello L."/>
            <person name="McQuillan J."/>
            <person name="Otto T.D."/>
            <person name="Quail M.A."/>
            <person name="Sanders M.J."/>
            <person name="van Tonder A."/>
            <person name="Ginger M.L."/>
            <person name="Field M.C."/>
            <person name="Barry J.D."/>
            <person name="Hertz-Fowler C."/>
            <person name="Berriman M."/>
        </authorList>
    </citation>
    <scope>NUCLEOTIDE SEQUENCE</scope>
    <source>
        <strain evidence="6">Y486</strain>
    </source>
</reference>
<dbReference type="PROSITE" id="PS50237">
    <property type="entry name" value="HECT"/>
    <property type="match status" value="1"/>
</dbReference>
<keyword evidence="1 2" id="KW-0833">Ubl conjugation pathway</keyword>
<dbReference type="Gene3D" id="2.60.120.920">
    <property type="match status" value="3"/>
</dbReference>
<accession>G0U7C2</accession>
<evidence type="ECO:0000259" key="5">
    <source>
        <dbReference type="PROSITE" id="PS50237"/>
    </source>
</evidence>
<feature type="active site" description="Glycyl thioester intermediate" evidence="2">
    <location>
        <position position="3547"/>
    </location>
</feature>
<dbReference type="Gene3D" id="2.60.120.200">
    <property type="match status" value="2"/>
</dbReference>
<dbReference type="InterPro" id="IPR035983">
    <property type="entry name" value="Hect_E3_ubiquitin_ligase"/>
</dbReference>
<name>G0U7C2_TRYVY</name>
<dbReference type="Pfam" id="PF00632">
    <property type="entry name" value="HECT"/>
    <property type="match status" value="1"/>
</dbReference>
<proteinExistence type="predicted"/>
<sequence>MDEDLGDWGLLSIADILDTEATRKDELPSGTVVSLSDLDIPLLSCEPSYITRYVQLLIANLKCASAYRISNLEELDASRSARLRRSLTALGVIREKLLGAVETFVLTVRHEPQSPGFLRTVVLLGSLVCSQASSFSDAVINSMEVTALRTDHSPDAISSCLDVIQSFKSRVDMTLLTAEQRGRFARAEFSLALRSERLSAIISCLLQKFASEGFHEGYRPPPMQLRANYVKTKSDGFLTRLCELPYSTYTSSLYCTSRDESLFVCGKNRLCVFDQLGMMGTRFRLKHQFQHTLKSNTRVIYCDEKMLLIVDREQSTMGSASYTIEMRDCRSGAVLQSSQIIFNFDDVPAAACDVLFSICENVLFCLVCSESSRLPNSKCYLLKAEVDATLSRRVSTFRVSPQNALKRGPCTLSTGRKCYYFTKVNPIMIGRLSLKESFHPFTIEMWVYPCNTHENQTVVSFGDKNFDEIAIEIEPTLEGVLWRGGSRTPHLGASFVSFSVPGKLAFSHRWWHVALLFTGCSWELWINDGIVAHAPALVSPEAISDVKCSLGKSFVGCLTEVRIWKCYRSPSQLYRDGRRSLTGREAFLCGYYVLDEGTGEVIADHATGGCHAILHHGQAVWTDVADFPVAPPQTPRHIDDFAPISWRESSGSLFISSSPGYLALGMIADGPSLVVCEYALHNLQLVSQVRIDLPSRMALKGISYNVSQQSLICYTSSPEQPRGLIIWELHQQHHFHLRKEYYRSIWECEKDLLSQCSAYAKRFVGVERCTVDQLSWSIRVPRLVVDVSDGLIENLLKLVQVVLVEHKNHDHAYELCTLLCVNLLYRVENNREGLRNEIGDPFPDAQSLINASQCCGDPPNARVALLRLAFQESFFDTGLLSVTCRCLLSDKSRLAFIKSQAGRGRLTEKEDMLFHCLLQFYESIKVTSSLVSTAECAQLFCTSLMGEELFQVDRWLSGHNQAINAVRRTSRCIEVFQETLLANVVEKPRGECGGYIASYAELLLRTSEKLMEAFLKAIRTKPYLYSSGLNTCMEYSIVGALLPSFTVALSLLPTSVQASCVSSFKGCREALFSLAEAVPGNDQIPYKLVVALTSALCRIGCSLLVSSDVVTGHLETKYLQLMSCGIRKAGSERDAIIRSLQQGVGHISKVLGELHRDDPGALLVLRDERLMKLERLLMAAFCALLLPTEFLRQATKQSLAPVFRYIHNMRPLVLSKRQEDPRALDVLEQRALFLARFEPVCGSTGTTAALHIRRGLKDANPQRRWKRFFQTWKTLRVLKTMLPPRTDADTSSVGAAIVHFLQDRSVDRESLDRIVLQQTQRACYRLSGMLLLKQLLEEAKASDTLGKIVLPVLAKAFTGWHYADDVQCCLKEDLLRLQGLFFQLLELVVGTMKSEEQSEWADVFLALLTSELRVLDFGESYALQSEEGVLFEGHTLGRPIGCTFAIGDVMGCGWNTEKREVYWTKNGKDIVATVHVVQRQLYPLIGMSGKGLIKVNFGRDRFVFDRLKTHKVPKLDLGERAWDVFRVFSLRAALSLVEFSGGSSSSHESLEDLRTCFRHCLECMCLELERTIAFPMSEAFVMHLCSHLATLAKVLVPARSEVLTLSVQHVTSVLQRATHHVLRNDGCSSKLRCALITVWCAFMDLAPPQAITEDKQLPGFLDTLLSLGMELECIVLRSTARSGTACTVTEAWTALALLQHMNSHSPRHLWSGELHTWIMQNTENAKDIARTSLALRIMLGGGRLVVPGDQVTLQKSKHTRVPATVVDYSLEDELCEVIENGEKHQTVSLRKVEITQGDDVSLFPLPNDDLHALQVNQVFKLAELLWDGREAENIPTPTALRCKLLAIMWCCARKGFRVPPVKFVPFLTRFLDDMESQTDGRQALLKERLVVEYCLLSKTLNGRDSGHTDVGSCGGPSNVVDGEFASEVGHSGAANARETRIRLAQELSMHGYSLDLCFMALVETDNDLPAALQLLGDHHEDFISSRRRTASSSSEEDEMSTEDGELDPAEYDTHAIFSPESDDGIYEDVSLDQCDPLNDGIRFLGGYVCIRSEEPLSNTFTIDFQLYLCDVTVMQDVLYQKASKGDWQLVACIQSSSFYCGWMKSGDTVPSLCRATIDLSDTLRWVQFTLVQDGTKFFLYKCGVFQSEVEMLHHGSLFEDVIYVGGCPDSEDTRLNGGIKDVRIFGTPMTREEVESFAATRLDDECLHLVLRLECTGDTIKAVSTNQGAVAGVTVVGAVTWFEHPTGYGRTNDVCCQEIDFTTQNNEDGIFVVDTLGDARSFTTTWLRRKDQRIDQVVTAIQKLDKQLACYYAVAILAHMMRSPSECEMHLTQEQVHRMVRFAVSCNDADILEAYTAALHRLCEGEDTSIVSYALEELVSIVQREQKMLVLESSHPFKSASETAHEVYVPGRKEYELHFDVRCSSSMLVTFYADHTLCSVIAQVPGYALGPFCIRAPRFFFDVRMDVSATQWGYKVNVLYDLSVMRLAARLLRSTLSAVIARGHISVSYLRTRECFSGLVNATGTNVAATRRLVLSCLTDLLHYISDYSESMPQMARMHDLRRMSERLFRQSIGSKHLQSRFVQLVSEFYVALKNATQCLGVAVEEREGISDKPYDAAADVDCFQQKRLQQRQLYKQREGLRVTVEKVLHTESLRVGVNPNKTILAWSELSGSALVADVQLGQGRWYFEVRIMATGDVFIGVRPSRLTDRGEARATESFVAFNGKTGTFHGVRDPAVPPRRIWKVKDYVGVVMDGAQKTCSFFVNGQDTGVFFYFGVNESEATGAAGADVVDEQEVVYHPFFALDEEEGITINFGGAHFEYEVPRNCFPLDPANLTLGTLIPYNQLQAFHDLAAYIVSSGGTTLPPFFHEEANPFEGSTERFGPPHVSLTCTAGVQVSLLLARNTGVRFSTVKANCSVSGGRWYYEVTLRSQGLMQIGWRSSADPQDASVGDTPCSWSVDLFRRAKWHNGKSEPLTSSKRWAVGDVIGCALDLVEKKMIFLFNGRLICDSTLCDCTFSDLPSGLSYEPAVSLRSGAELVFNFGSSSLRHKPEGFCALGVPDSWNERIDTFYSTLRPSTTLLRIRALRSLSLSAGRLSTHGTLVFCEQIVEVVDRYFRQNSKCFAQMTEGACRKIFADSSVPEKVWEMYQVLVAFSRVAQSVLPFLHLDTRHPNITTKLFLACRTFIFASIRNELVDDIVRETNVRCEHFRISINRMKARAKNNTWTSSVFGQTFSLVADQNPRIFRTNKRFWSVMFLGEGSEDVGGPFREHIGEMCRELMSTALPLFVPTANNVHNTGSYRDAFVPAASATGASELSAFVFVGQLMGGALRSNEPLSFFFPPLVWKFLCFYPIVESDIDDVDRICLQCIREFRSLRAHVGSGDMFDEVFDTETFTTRLSDGSIKELIPGGSTTRVTFERCEEYANAVSAARVAEFTLQLEKMREGLLNVVPETVLCLLTPSELEWRVCGKPDYSVAELREGAVYEGLMSDDRRVQFLWQALEEATTLQRRLFLRFVSGRDRLPVKLRILPLTTSGDADSVLPRAATCFFALELPDYSSLEILKAKLYYSIENCVDIDTDFNPQEVD</sequence>
<feature type="compositionally biased region" description="Acidic residues" evidence="3">
    <location>
        <begin position="1994"/>
        <end position="2010"/>
    </location>
</feature>